<dbReference type="Pfam" id="PF01825">
    <property type="entry name" value="GPS"/>
    <property type="match status" value="1"/>
</dbReference>
<evidence type="ECO:0000256" key="4">
    <source>
        <dbReference type="ARBA" id="ARBA00023136"/>
    </source>
</evidence>
<protein>
    <submittedName>
        <fullName evidence="8">Adhesion G protein-coupled receptor G7</fullName>
    </submittedName>
</protein>
<dbReference type="InterPro" id="IPR053984">
    <property type="entry name" value="GPR128_N"/>
</dbReference>
<evidence type="ECO:0000256" key="2">
    <source>
        <dbReference type="ARBA" id="ARBA00022692"/>
    </source>
</evidence>
<dbReference type="GeneTree" id="ENSGT00940000159169"/>
<dbReference type="InterPro" id="IPR046338">
    <property type="entry name" value="GAIN_dom_sf"/>
</dbReference>
<dbReference type="GO" id="GO:0016020">
    <property type="term" value="C:membrane"/>
    <property type="evidence" value="ECO:0007669"/>
    <property type="project" value="UniProtKB-SubCell"/>
</dbReference>
<name>A0A8C1CYT0_CYPCA</name>
<evidence type="ECO:0000313" key="8">
    <source>
        <dbReference type="Ensembl" id="ENSCCRP00000055908.2"/>
    </source>
</evidence>
<dbReference type="InterPro" id="IPR053985">
    <property type="entry name" value="GPR128_GAIN_subdom_A"/>
</dbReference>
<dbReference type="Pfam" id="PF22261">
    <property type="entry name" value="GPR128_GAIN_subdom_B"/>
    <property type="match status" value="1"/>
</dbReference>
<reference evidence="8" key="1">
    <citation type="submission" date="2025-08" db="UniProtKB">
        <authorList>
            <consortium name="Ensembl"/>
        </authorList>
    </citation>
    <scope>IDENTIFICATION</scope>
</reference>
<feature type="transmembrane region" description="Helical" evidence="5">
    <location>
        <begin position="608"/>
        <end position="631"/>
    </location>
</feature>
<dbReference type="InterPro" id="IPR017981">
    <property type="entry name" value="GPCR_2-like_7TM"/>
</dbReference>
<dbReference type="PROSITE" id="PS50261">
    <property type="entry name" value="G_PROTEIN_RECEP_F2_4"/>
    <property type="match status" value="1"/>
</dbReference>
<dbReference type="Proteomes" id="UP001108240">
    <property type="component" value="Unplaced"/>
</dbReference>
<feature type="signal peptide" evidence="6">
    <location>
        <begin position="1"/>
        <end position="22"/>
    </location>
</feature>
<dbReference type="AlphaFoldDB" id="A0A8C1CYT0"/>
<keyword evidence="4 5" id="KW-0472">Membrane</keyword>
<proteinExistence type="predicted"/>
<dbReference type="InterPro" id="IPR053986">
    <property type="entry name" value="GPR128_GAIN_subdom_B"/>
</dbReference>
<evidence type="ECO:0000313" key="9">
    <source>
        <dbReference type="Proteomes" id="UP001108240"/>
    </source>
</evidence>
<evidence type="ECO:0000256" key="6">
    <source>
        <dbReference type="SAM" id="SignalP"/>
    </source>
</evidence>
<reference evidence="8" key="2">
    <citation type="submission" date="2025-09" db="UniProtKB">
        <authorList>
            <consortium name="Ensembl"/>
        </authorList>
    </citation>
    <scope>IDENTIFICATION</scope>
</reference>
<dbReference type="SMART" id="SM00303">
    <property type="entry name" value="GPS"/>
    <property type="match status" value="1"/>
</dbReference>
<feature type="chain" id="PRO_5039945828" evidence="6">
    <location>
        <begin position="23"/>
        <end position="753"/>
    </location>
</feature>
<feature type="transmembrane region" description="Helical" evidence="5">
    <location>
        <begin position="682"/>
        <end position="705"/>
    </location>
</feature>
<dbReference type="InterPro" id="IPR000203">
    <property type="entry name" value="GPS"/>
</dbReference>
<evidence type="ECO:0000259" key="7">
    <source>
        <dbReference type="PROSITE" id="PS50261"/>
    </source>
</evidence>
<accession>A0A8C1CYT0</accession>
<keyword evidence="6" id="KW-0732">Signal</keyword>
<dbReference type="PANTHER" id="PTHR47767:SF1">
    <property type="entry name" value="ADHESION G PROTEIN-COUPLED RECEPTOR G7"/>
    <property type="match status" value="1"/>
</dbReference>
<feature type="transmembrane region" description="Helical" evidence="5">
    <location>
        <begin position="551"/>
        <end position="572"/>
    </location>
</feature>
<keyword evidence="3 5" id="KW-1133">Transmembrane helix</keyword>
<dbReference type="InterPro" id="IPR000832">
    <property type="entry name" value="GPCR_2_secretin-like"/>
</dbReference>
<keyword evidence="9" id="KW-1185">Reference proteome</keyword>
<dbReference type="Gene3D" id="1.20.1070.10">
    <property type="entry name" value="Rhodopsin 7-helix transmembrane proteins"/>
    <property type="match status" value="1"/>
</dbReference>
<feature type="transmembrane region" description="Helical" evidence="5">
    <location>
        <begin position="518"/>
        <end position="539"/>
    </location>
</feature>
<dbReference type="Pfam" id="PF00002">
    <property type="entry name" value="7tm_2"/>
    <property type="match status" value="1"/>
</dbReference>
<feature type="domain" description="G-protein coupled receptors family 2 profile 2" evidence="7">
    <location>
        <begin position="425"/>
        <end position="707"/>
    </location>
</feature>
<evidence type="ECO:0000256" key="1">
    <source>
        <dbReference type="ARBA" id="ARBA00004141"/>
    </source>
</evidence>
<evidence type="ECO:0000256" key="3">
    <source>
        <dbReference type="ARBA" id="ARBA00022989"/>
    </source>
</evidence>
<feature type="transmembrane region" description="Helical" evidence="5">
    <location>
        <begin position="461"/>
        <end position="480"/>
    </location>
</feature>
<dbReference type="Pfam" id="PF22259">
    <property type="entry name" value="GPR128_GAIN_subdomA"/>
    <property type="match status" value="1"/>
</dbReference>
<dbReference type="Pfam" id="PF22257">
    <property type="entry name" value="GPR128_N"/>
    <property type="match status" value="1"/>
</dbReference>
<sequence>MCKMEYFLLLTISSAIFDQTWCQNYSSSTLRPNNITNPTVVCENMGTLQNGICLCLDDWTGASCSISNFCPGQNLKQFTFPKTVLGQFASSVERCPPETTNAGIPQASALCNKTSHSFDSPNTVDCSLTLDTINADLSGATPEQKQNLAASTQILTSIPERLTPHNITNAAKITNKLLSDQLKTQNMDIAVSAVATISQLLNASHEMYTSVDHDAISVLTKTLQKLSLRENSNSLLVQPNVAVQSLKMQTPIQNVQLTSLKGQSDFFLPDRIKLNTGHAEIFKDNVDLQINITLTEDSNEVVGFVLYNNDQFFRSKSFQPSLDTERKVMSANIQENLKFEVMFTVTPTAVSTLSLNDFACVFWSYTKNDWSTEGCTKITSPSGPAVCRCKPVKNGNGNANANANANANFAILMAFDVNYQYSEALHWISITGCALSVVGLSVTALYQIITRKSRGGSPTLLVVNVCISMTVFYLLFLFGINNPVEHVNVAKMSGENIVPESDHHKYSDQGPCTAFTALLQYFLLLTFTWNTLYGINVFLLFKNSVSGTPSWFPLVAMAVGWGLPAVIVGISLGSTYHVEEPLGYRQEEFCWLASVDHNQKFSIKKPMFWGFVLPLLLMLISNTAILLHFSYKICRTNPNLNRSGKTSLKKKMMSSFSLAVMLGLSWVTGYILMITQEKNLKFILSVVFCLLNTTQGVQIFILFALRPFLNSNPAILNYLHAPEIGFHKKSFFLWKNKIPESNDSYKSTDGDSP</sequence>
<dbReference type="OMA" id="DHITCRS"/>
<dbReference type="InterPro" id="IPR053066">
    <property type="entry name" value="ADGR_G7"/>
</dbReference>
<evidence type="ECO:0000256" key="5">
    <source>
        <dbReference type="SAM" id="Phobius"/>
    </source>
</evidence>
<feature type="transmembrane region" description="Helical" evidence="5">
    <location>
        <begin position="424"/>
        <end position="449"/>
    </location>
</feature>
<comment type="subcellular location">
    <subcellularLocation>
        <location evidence="1">Membrane</location>
        <topology evidence="1">Multi-pass membrane protein</topology>
    </subcellularLocation>
</comment>
<dbReference type="Ensembl" id="ENSCCRT00000060607.2">
    <property type="protein sequence ID" value="ENSCCRP00000055908.2"/>
    <property type="gene ID" value="ENSCCRG00000029901.2"/>
</dbReference>
<dbReference type="PANTHER" id="PTHR47767">
    <property type="entry name" value="ADHESION G PROTEIN-COUPLED RECEPTOR G7"/>
    <property type="match status" value="1"/>
</dbReference>
<keyword evidence="2 5" id="KW-0812">Transmembrane</keyword>
<feature type="transmembrane region" description="Helical" evidence="5">
    <location>
        <begin position="652"/>
        <end position="676"/>
    </location>
</feature>
<dbReference type="GO" id="GO:0007166">
    <property type="term" value="P:cell surface receptor signaling pathway"/>
    <property type="evidence" value="ECO:0007669"/>
    <property type="project" value="InterPro"/>
</dbReference>
<organism evidence="8 9">
    <name type="scientific">Cyprinus carpio carpio</name>
    <dbReference type="NCBI Taxonomy" id="630221"/>
    <lineage>
        <taxon>Eukaryota</taxon>
        <taxon>Metazoa</taxon>
        <taxon>Chordata</taxon>
        <taxon>Craniata</taxon>
        <taxon>Vertebrata</taxon>
        <taxon>Euteleostomi</taxon>
        <taxon>Actinopterygii</taxon>
        <taxon>Neopterygii</taxon>
        <taxon>Teleostei</taxon>
        <taxon>Ostariophysi</taxon>
        <taxon>Cypriniformes</taxon>
        <taxon>Cyprinidae</taxon>
        <taxon>Cyprininae</taxon>
        <taxon>Cyprinus</taxon>
    </lineage>
</organism>
<dbReference type="Gene3D" id="2.60.220.50">
    <property type="match status" value="1"/>
</dbReference>
<dbReference type="GO" id="GO:0004930">
    <property type="term" value="F:G protein-coupled receptor activity"/>
    <property type="evidence" value="ECO:0007669"/>
    <property type="project" value="InterPro"/>
</dbReference>